<dbReference type="Proteomes" id="UP001234202">
    <property type="component" value="Unassembled WGS sequence"/>
</dbReference>
<evidence type="ECO:0000313" key="2">
    <source>
        <dbReference type="Proteomes" id="UP001234202"/>
    </source>
</evidence>
<proteinExistence type="predicted"/>
<reference evidence="1" key="1">
    <citation type="submission" date="2023-04" db="EMBL/GenBank/DDBJ databases">
        <title>Draft Genome sequencing of Naganishia species isolated from polar environments using Oxford Nanopore Technology.</title>
        <authorList>
            <person name="Leo P."/>
            <person name="Venkateswaran K."/>
        </authorList>
    </citation>
    <scope>NUCLEOTIDE SEQUENCE</scope>
    <source>
        <strain evidence="1">DBVPG 5303</strain>
    </source>
</reference>
<accession>A0ACC2XXH9</accession>
<name>A0ACC2XXH9_9TREE</name>
<keyword evidence="2" id="KW-1185">Reference proteome</keyword>
<sequence length="284" mass="31348">MRQSSTIDISYHWPVPYASNSSISICPVLAQSLQSEDTVYSADSIEFSPVQQDVFVCGTYQIQKVEENKVVEEAQTTSEPNEESGEASNEDDMSDAGTKPAPKTTRLGRALVYRVADDGQSLSPSGAPGDHRLAIANAEGQIALHAWNTQTRNRLMFLSISYDEHIRLFDARNIKQPLRKVHVGGGVWRTKWHPVASRKSDVLLACMHGGFNIVNVGDALTAADACEHWSAGEDEGCTITTRFDKHESIAYGVDWSSQHLKNLGQKSVIASCSFYDHLLQLWHA</sequence>
<dbReference type="EMBL" id="JASBWV010000001">
    <property type="protein sequence ID" value="KAJ9128221.1"/>
    <property type="molecule type" value="Genomic_DNA"/>
</dbReference>
<protein>
    <submittedName>
        <fullName evidence="1">Uncharacterized protein</fullName>
    </submittedName>
</protein>
<gene>
    <name evidence="1" type="ORF">QFC24_000513</name>
</gene>
<comment type="caution">
    <text evidence="1">The sequence shown here is derived from an EMBL/GenBank/DDBJ whole genome shotgun (WGS) entry which is preliminary data.</text>
</comment>
<evidence type="ECO:0000313" key="1">
    <source>
        <dbReference type="EMBL" id="KAJ9128221.1"/>
    </source>
</evidence>
<organism evidence="1 2">
    <name type="scientific">Naganishia onofrii</name>
    <dbReference type="NCBI Taxonomy" id="1851511"/>
    <lineage>
        <taxon>Eukaryota</taxon>
        <taxon>Fungi</taxon>
        <taxon>Dikarya</taxon>
        <taxon>Basidiomycota</taxon>
        <taxon>Agaricomycotina</taxon>
        <taxon>Tremellomycetes</taxon>
        <taxon>Filobasidiales</taxon>
        <taxon>Filobasidiaceae</taxon>
        <taxon>Naganishia</taxon>
    </lineage>
</organism>